<feature type="domain" description="DUF2249" evidence="2">
    <location>
        <begin position="22"/>
        <end position="80"/>
    </location>
</feature>
<reference evidence="3 4" key="1">
    <citation type="submission" date="2019-12" db="EMBL/GenBank/DDBJ databases">
        <title>Isolation and characterization of three novel carbon monoxide-oxidizing members of Halobacteria from salione crusts and soils.</title>
        <authorList>
            <person name="Myers M.R."/>
            <person name="King G.M."/>
        </authorList>
    </citation>
    <scope>NUCLEOTIDE SEQUENCE [LARGE SCALE GENOMIC DNA]</scope>
    <source>
        <strain evidence="3 4">WSH3</strain>
    </source>
</reference>
<dbReference type="AlphaFoldDB" id="A0A6B0TBJ9"/>
<keyword evidence="4" id="KW-1185">Reference proteome</keyword>
<dbReference type="InterPro" id="IPR018720">
    <property type="entry name" value="DUF2249"/>
</dbReference>
<feature type="region of interest" description="Disordered" evidence="1">
    <location>
        <begin position="1"/>
        <end position="20"/>
    </location>
</feature>
<dbReference type="SUPFAM" id="SSF64307">
    <property type="entry name" value="SirA-like"/>
    <property type="match status" value="1"/>
</dbReference>
<evidence type="ECO:0000259" key="2">
    <source>
        <dbReference type="Pfam" id="PF10006"/>
    </source>
</evidence>
<evidence type="ECO:0000313" key="3">
    <source>
        <dbReference type="EMBL" id="MXR52752.1"/>
    </source>
</evidence>
<organism evidence="3 4">
    <name type="scientific">Halovenus carboxidivorans</name>
    <dbReference type="NCBI Taxonomy" id="2692199"/>
    <lineage>
        <taxon>Archaea</taxon>
        <taxon>Methanobacteriati</taxon>
        <taxon>Methanobacteriota</taxon>
        <taxon>Stenosarchaea group</taxon>
        <taxon>Halobacteria</taxon>
        <taxon>Halobacteriales</taxon>
        <taxon>Haloarculaceae</taxon>
        <taxon>Halovenus</taxon>
    </lineage>
</organism>
<dbReference type="EMBL" id="WUUT01000006">
    <property type="protein sequence ID" value="MXR52752.1"/>
    <property type="molecule type" value="Genomic_DNA"/>
</dbReference>
<comment type="caution">
    <text evidence="3">The sequence shown here is derived from an EMBL/GenBank/DDBJ whole genome shotgun (WGS) entry which is preliminary data.</text>
</comment>
<dbReference type="Proteomes" id="UP000466535">
    <property type="component" value="Unassembled WGS sequence"/>
</dbReference>
<proteinExistence type="predicted"/>
<dbReference type="Pfam" id="PF10006">
    <property type="entry name" value="DUF2249"/>
    <property type="match status" value="1"/>
</dbReference>
<dbReference type="OrthoDB" id="103554at2157"/>
<sequence>MLTEDRAIEQTDAPAGRPVERLDVRELGPPQPLKQTLETLVEMDEGVLVQYNDRVPQFLYPKLDDRGYEYDTVETDDAVVTTIWE</sequence>
<gene>
    <name evidence="3" type="ORF">GRX03_14200</name>
</gene>
<dbReference type="RefSeq" id="WP_159764891.1">
    <property type="nucleotide sequence ID" value="NZ_WUUT01000006.1"/>
</dbReference>
<dbReference type="InterPro" id="IPR036868">
    <property type="entry name" value="TusA-like_sf"/>
</dbReference>
<protein>
    <submittedName>
        <fullName evidence="3">DUF2249 domain-containing protein</fullName>
    </submittedName>
</protein>
<evidence type="ECO:0000256" key="1">
    <source>
        <dbReference type="SAM" id="MobiDB-lite"/>
    </source>
</evidence>
<accession>A0A6B0TBJ9</accession>
<evidence type="ECO:0000313" key="4">
    <source>
        <dbReference type="Proteomes" id="UP000466535"/>
    </source>
</evidence>
<name>A0A6B0TBJ9_9EURY</name>